<protein>
    <recommendedName>
        <fullName evidence="6">Kinesin motor domain-containing protein</fullName>
    </recommendedName>
</protein>
<dbReference type="InterPro" id="IPR001752">
    <property type="entry name" value="Kinesin_motor_dom"/>
</dbReference>
<dbReference type="PROSITE" id="PS50067">
    <property type="entry name" value="KINESIN_MOTOR_2"/>
    <property type="match status" value="1"/>
</dbReference>
<dbReference type="PRINTS" id="PR00380">
    <property type="entry name" value="KINESINHEAVY"/>
</dbReference>
<dbReference type="InterPro" id="IPR036961">
    <property type="entry name" value="Kinesin_motor_dom_sf"/>
</dbReference>
<evidence type="ECO:0000313" key="8">
    <source>
        <dbReference type="Proteomes" id="UP001165065"/>
    </source>
</evidence>
<feature type="compositionally biased region" description="Basic and acidic residues" evidence="5">
    <location>
        <begin position="574"/>
        <end position="733"/>
    </location>
</feature>
<comment type="similarity">
    <text evidence="3">Belongs to the TRAFAC class myosin-kinesin ATPase superfamily. Kinesin family.</text>
</comment>
<accession>A0A9W7LC27</accession>
<evidence type="ECO:0000256" key="5">
    <source>
        <dbReference type="SAM" id="MobiDB-lite"/>
    </source>
</evidence>
<keyword evidence="1 3" id="KW-0547">Nucleotide-binding</keyword>
<comment type="caution">
    <text evidence="7">The sequence shown here is derived from an EMBL/GenBank/DDBJ whole genome shotgun (WGS) entry which is preliminary data.</text>
</comment>
<feature type="coiled-coil region" evidence="4">
    <location>
        <begin position="836"/>
        <end position="888"/>
    </location>
</feature>
<dbReference type="PROSITE" id="PS00411">
    <property type="entry name" value="KINESIN_MOTOR_1"/>
    <property type="match status" value="1"/>
</dbReference>
<evidence type="ECO:0000256" key="4">
    <source>
        <dbReference type="SAM" id="Coils"/>
    </source>
</evidence>
<feature type="region of interest" description="Disordered" evidence="5">
    <location>
        <begin position="496"/>
        <end position="517"/>
    </location>
</feature>
<dbReference type="SMART" id="SM00129">
    <property type="entry name" value="KISc"/>
    <property type="match status" value="1"/>
</dbReference>
<gene>
    <name evidence="7" type="ORF">TrCOL_g417</name>
</gene>
<dbReference type="Gene3D" id="3.40.850.10">
    <property type="entry name" value="Kinesin motor domain"/>
    <property type="match status" value="1"/>
</dbReference>
<dbReference type="OrthoDB" id="3176171at2759"/>
<dbReference type="SUPFAM" id="SSF52540">
    <property type="entry name" value="P-loop containing nucleoside triphosphate hydrolases"/>
    <property type="match status" value="1"/>
</dbReference>
<keyword evidence="8" id="KW-1185">Reference proteome</keyword>
<dbReference type="GO" id="GO:0005524">
    <property type="term" value="F:ATP binding"/>
    <property type="evidence" value="ECO:0007669"/>
    <property type="project" value="UniProtKB-UniRule"/>
</dbReference>
<feature type="region of interest" description="Disordered" evidence="5">
    <location>
        <begin position="541"/>
        <end position="733"/>
    </location>
</feature>
<dbReference type="PANTHER" id="PTHR47972:SF28">
    <property type="entry name" value="KINESIN-LIKE PROTEIN KLP-3"/>
    <property type="match status" value="1"/>
</dbReference>
<dbReference type="GO" id="GO:0007018">
    <property type="term" value="P:microtubule-based movement"/>
    <property type="evidence" value="ECO:0007669"/>
    <property type="project" value="InterPro"/>
</dbReference>
<dbReference type="PANTHER" id="PTHR47972">
    <property type="entry name" value="KINESIN-LIKE PROTEIN KLP-3"/>
    <property type="match status" value="1"/>
</dbReference>
<dbReference type="InterPro" id="IPR027640">
    <property type="entry name" value="Kinesin-like_fam"/>
</dbReference>
<feature type="compositionally biased region" description="Basic and acidic residues" evidence="5">
    <location>
        <begin position="541"/>
        <end position="567"/>
    </location>
</feature>
<feature type="region of interest" description="Disordered" evidence="5">
    <location>
        <begin position="176"/>
        <end position="219"/>
    </location>
</feature>
<sequence>MLARIGESFGSASAYVTQTAFDLTDRVHSTLLEIDQTEKELQSGKANWKGDVDGIRDVVVEWKMEVEKMGREYQRIVVEKELEVEELKKKLAAGNSESSIPAGPVSEADRLNRALGDDSSILYAVEQLKLENSVLEDTVSAWEGKMKSLLRCKTDDAVEKRKMQFKIEEMEREMERRLEAERRGREASDSPRKSSIGGAKRGGADGTESEASSSNDETVDSLVQEYTQLVYSTQVKEDELNKTIGELKRAVEELMVKNQAQESNILMLMQKGEEGGGEAARGGTTGWGEREAELRNRAERAEEELKRVRESKENVGGSGAAEAEAMNAELVGMKTKLLAAHEEIQRARATLPPPPQQPPEEGALAELKSQLEKAEAGKAEAEGMRENLEVEKKSMKTEIDVLNEKFLALVSEKEAAEVNGGKAEARLGSLKVEVEKLREQLRVLEEERGHLAKEAEAMSLGGDEKVQAFEKVIKDLESEMEGLRAEKVKALEELEAQKDGEREKALEELGTQKDRERNKALEELGAEKDAEKNMTLVEMIAEKDGEREKALEGLRAEKDGERGRISEDLGAAMDGEKEKAAKALEKLGAEKDEEKGKALADLTSSKDEEREKALAELASSKDGEREKALAELTSSKDGEKEKALADLTTSKDGEKEKALADLTSSKDEEREKALSELASSKDGEREKALAELTSSKDGEREKALAELTSSKDEEREKALADLTSSKDGEREKALAELTSCKDGEREKALAELTLCKDEEREKALAELTSCKDNEREKALAELTSSKDEEKATALTDLTISNDEEKVKALTDLTATKDEEKAKALTDLTATKDEQMLNAIKQEQEVLAKTKDEYEKKINWFQEKTTNLVATHKEEIGKLTEELTTIEATCNERHRIAMDEAAAAALKEKEVAVEVMRQSQLDQIASANSERDECKELYMKEAARRKAVHNKLIELQGNIRVIARVRPVVEAEKNSGTEGNKEVVVCTTSEDLVVHRDITTRTRFEFDRVCDQDSSQDDAYELVSPLVTSVLDGYNVCIFAYGQTGSGKTYTMEGPSENRGVNYKAIAEMFKVEKEREEDVTYSFRVSMLEIYNETVRDLLNPAVDEFKQPKVLNIRTTDEGNIVQGLTEVIVNDEAEVFEAMGKGTVNRAVGSHSMNLHSSRSHLIVSVKVNGVDKHNGVKSKGKLHLIDLAGSERIGKTDATGDRLKEAQAINNSLSALGNVINALGGKKAAHIPYRNSKLTFLLADSLGGNSKVMMFVNLSPVFYNMGESLCSLTFASRCRAVNLGNSKKNDDKDKREIKRLQNILRTNGISSKLK</sequence>
<dbReference type="InterPro" id="IPR027417">
    <property type="entry name" value="P-loop_NTPase"/>
</dbReference>
<dbReference type="Pfam" id="PF00225">
    <property type="entry name" value="Kinesin"/>
    <property type="match status" value="1"/>
</dbReference>
<evidence type="ECO:0000256" key="3">
    <source>
        <dbReference type="PROSITE-ProRule" id="PRU00283"/>
    </source>
</evidence>
<organism evidence="7 8">
    <name type="scientific">Triparma columacea</name>
    <dbReference type="NCBI Taxonomy" id="722753"/>
    <lineage>
        <taxon>Eukaryota</taxon>
        <taxon>Sar</taxon>
        <taxon>Stramenopiles</taxon>
        <taxon>Ochrophyta</taxon>
        <taxon>Bolidophyceae</taxon>
        <taxon>Parmales</taxon>
        <taxon>Triparmaceae</taxon>
        <taxon>Triparma</taxon>
    </lineage>
</organism>
<feature type="domain" description="Kinesin motor" evidence="6">
    <location>
        <begin position="957"/>
        <end position="1284"/>
    </location>
</feature>
<evidence type="ECO:0000313" key="7">
    <source>
        <dbReference type="EMBL" id="GMI44338.1"/>
    </source>
</evidence>
<feature type="coiled-coil region" evidence="4">
    <location>
        <begin position="237"/>
        <end position="264"/>
    </location>
</feature>
<proteinExistence type="inferred from homology"/>
<feature type="binding site" evidence="3">
    <location>
        <begin position="1041"/>
        <end position="1048"/>
    </location>
    <ligand>
        <name>ATP</name>
        <dbReference type="ChEBI" id="CHEBI:30616"/>
    </ligand>
</feature>
<dbReference type="Proteomes" id="UP001165065">
    <property type="component" value="Unassembled WGS sequence"/>
</dbReference>
<keyword evidence="4" id="KW-0175">Coiled coil</keyword>
<evidence type="ECO:0000256" key="2">
    <source>
        <dbReference type="ARBA" id="ARBA00022840"/>
    </source>
</evidence>
<evidence type="ECO:0000259" key="6">
    <source>
        <dbReference type="PROSITE" id="PS50067"/>
    </source>
</evidence>
<keyword evidence="2 3" id="KW-0067">ATP-binding</keyword>
<feature type="coiled-coil region" evidence="4">
    <location>
        <begin position="70"/>
        <end position="97"/>
    </location>
</feature>
<dbReference type="InterPro" id="IPR019821">
    <property type="entry name" value="Kinesin_motor_CS"/>
</dbReference>
<evidence type="ECO:0000256" key="1">
    <source>
        <dbReference type="ARBA" id="ARBA00022741"/>
    </source>
</evidence>
<dbReference type="GO" id="GO:0003777">
    <property type="term" value="F:microtubule motor activity"/>
    <property type="evidence" value="ECO:0007669"/>
    <property type="project" value="InterPro"/>
</dbReference>
<feature type="compositionally biased region" description="Basic and acidic residues" evidence="5">
    <location>
        <begin position="176"/>
        <end position="192"/>
    </location>
</feature>
<name>A0A9W7LC27_9STRA</name>
<reference evidence="8" key="1">
    <citation type="journal article" date="2023" name="Commun. Biol.">
        <title>Genome analysis of Parmales, the sister group of diatoms, reveals the evolutionary specialization of diatoms from phago-mixotrophs to photoautotrophs.</title>
        <authorList>
            <person name="Ban H."/>
            <person name="Sato S."/>
            <person name="Yoshikawa S."/>
            <person name="Yamada K."/>
            <person name="Nakamura Y."/>
            <person name="Ichinomiya M."/>
            <person name="Sato N."/>
            <person name="Blanc-Mathieu R."/>
            <person name="Endo H."/>
            <person name="Kuwata A."/>
            <person name="Ogata H."/>
        </authorList>
    </citation>
    <scope>NUCLEOTIDE SEQUENCE [LARGE SCALE GENOMIC DNA]</scope>
</reference>
<keyword evidence="3" id="KW-0505">Motor protein</keyword>
<dbReference type="GO" id="GO:0008017">
    <property type="term" value="F:microtubule binding"/>
    <property type="evidence" value="ECO:0007669"/>
    <property type="project" value="InterPro"/>
</dbReference>
<dbReference type="GO" id="GO:0015630">
    <property type="term" value="C:microtubule cytoskeleton"/>
    <property type="evidence" value="ECO:0007669"/>
    <property type="project" value="TreeGrafter"/>
</dbReference>
<dbReference type="EMBL" id="BRYA01000213">
    <property type="protein sequence ID" value="GMI44338.1"/>
    <property type="molecule type" value="Genomic_DNA"/>
</dbReference>
<feature type="coiled-coil region" evidence="4">
    <location>
        <begin position="291"/>
        <end position="318"/>
    </location>
</feature>